<dbReference type="AlphaFoldDB" id="A0A2U3KW82"/>
<feature type="compositionally biased region" description="Polar residues" evidence="1">
    <location>
        <begin position="81"/>
        <end position="96"/>
    </location>
</feature>
<protein>
    <submittedName>
        <fullName evidence="2">Uncharacterized protein</fullName>
    </submittedName>
</protein>
<evidence type="ECO:0000256" key="1">
    <source>
        <dbReference type="SAM" id="MobiDB-lite"/>
    </source>
</evidence>
<evidence type="ECO:0000313" key="2">
    <source>
        <dbReference type="EMBL" id="SPF43888.1"/>
    </source>
</evidence>
<sequence>MPFRQLGKLRNGATDAVFQPIETLVSEPFDHLQNLAVVYSLRTLLVVRSAPRRRCYVSSPPPTNGIRVGRSTELSHDDTNQGRSNCRNPGFSSPRL</sequence>
<evidence type="ECO:0000313" key="3">
    <source>
        <dbReference type="Proteomes" id="UP000238701"/>
    </source>
</evidence>
<organism evidence="2 3">
    <name type="scientific">Candidatus Sulfotelmatobacter kueseliae</name>
    <dbReference type="NCBI Taxonomy" id="2042962"/>
    <lineage>
        <taxon>Bacteria</taxon>
        <taxon>Pseudomonadati</taxon>
        <taxon>Acidobacteriota</taxon>
        <taxon>Terriglobia</taxon>
        <taxon>Terriglobales</taxon>
        <taxon>Candidatus Korobacteraceae</taxon>
        <taxon>Candidatus Sulfotelmatobacter</taxon>
    </lineage>
</organism>
<feature type="region of interest" description="Disordered" evidence="1">
    <location>
        <begin position="57"/>
        <end position="96"/>
    </location>
</feature>
<name>A0A2U3KW82_9BACT</name>
<dbReference type="Proteomes" id="UP000238701">
    <property type="component" value="Unassembled WGS sequence"/>
</dbReference>
<dbReference type="EMBL" id="OMOD01000145">
    <property type="protein sequence ID" value="SPF43888.1"/>
    <property type="molecule type" value="Genomic_DNA"/>
</dbReference>
<proteinExistence type="predicted"/>
<reference evidence="3" key="1">
    <citation type="submission" date="2018-02" db="EMBL/GenBank/DDBJ databases">
        <authorList>
            <person name="Hausmann B."/>
        </authorList>
    </citation>
    <scope>NUCLEOTIDE SEQUENCE [LARGE SCALE GENOMIC DNA]</scope>
    <source>
        <strain evidence="3">Peat soil MAG SbA1</strain>
    </source>
</reference>
<accession>A0A2U3KW82</accession>
<gene>
    <name evidence="2" type="ORF">SBA1_500039</name>
</gene>